<dbReference type="AlphaFoldDB" id="A0A484UZ91"/>
<gene>
    <name evidence="2" type="ORF">RAN3_4347</name>
</gene>
<dbReference type="Gene3D" id="3.40.50.720">
    <property type="entry name" value="NAD(P)-binding Rossmann-like Domain"/>
    <property type="match status" value="2"/>
</dbReference>
<keyword evidence="2" id="KW-0456">Lyase</keyword>
<dbReference type="GO" id="GO:0008460">
    <property type="term" value="F:dTDP-glucose 4,6-dehydratase activity"/>
    <property type="evidence" value="ECO:0007669"/>
    <property type="project" value="UniProtKB-EC"/>
</dbReference>
<feature type="domain" description="NAD(P)-binding" evidence="1">
    <location>
        <begin position="69"/>
        <end position="148"/>
    </location>
</feature>
<dbReference type="InterPro" id="IPR036291">
    <property type="entry name" value="NAD(P)-bd_dom_sf"/>
</dbReference>
<proteinExistence type="predicted"/>
<dbReference type="EMBL" id="CAADIO010000027">
    <property type="protein sequence ID" value="VFR92019.1"/>
    <property type="molecule type" value="Genomic_DNA"/>
</dbReference>
<sequence>MILVTVRAYWLGLPGATRQAFRFLHVSTDEVYGALALSEPAFTECSPYRPNSPYAATKAASVLEAGVPGATYNVGGNSERTNLSVVRQVCQVLDAQQPRASGASHADLITFVEDRPGHDRRYAIDASKIRRELGWQPAKAFEQGLAETVDWYLANRDWIDDVIHDAGARHRALRL</sequence>
<dbReference type="Gene3D" id="3.90.25.10">
    <property type="entry name" value="UDP-galactose 4-epimerase, domain 1"/>
    <property type="match status" value="1"/>
</dbReference>
<organism evidence="2">
    <name type="scientific">plant metagenome</name>
    <dbReference type="NCBI Taxonomy" id="1297885"/>
    <lineage>
        <taxon>unclassified sequences</taxon>
        <taxon>metagenomes</taxon>
        <taxon>organismal metagenomes</taxon>
    </lineage>
</organism>
<name>A0A484UZ91_9ZZZZ</name>
<dbReference type="PANTHER" id="PTHR43000">
    <property type="entry name" value="DTDP-D-GLUCOSE 4,6-DEHYDRATASE-RELATED"/>
    <property type="match status" value="1"/>
</dbReference>
<dbReference type="Pfam" id="PF16363">
    <property type="entry name" value="GDP_Man_Dehyd"/>
    <property type="match status" value="2"/>
</dbReference>
<dbReference type="InterPro" id="IPR016040">
    <property type="entry name" value="NAD(P)-bd_dom"/>
</dbReference>
<dbReference type="SUPFAM" id="SSF51735">
    <property type="entry name" value="NAD(P)-binding Rossmann-fold domains"/>
    <property type="match status" value="1"/>
</dbReference>
<accession>A0A484UZ91</accession>
<evidence type="ECO:0000259" key="1">
    <source>
        <dbReference type="Pfam" id="PF16363"/>
    </source>
</evidence>
<reference evidence="2" key="1">
    <citation type="submission" date="2019-03" db="EMBL/GenBank/DDBJ databases">
        <authorList>
            <person name="Danneels B."/>
        </authorList>
    </citation>
    <scope>NUCLEOTIDE SEQUENCE</scope>
</reference>
<evidence type="ECO:0000313" key="2">
    <source>
        <dbReference type="EMBL" id="VFR92019.1"/>
    </source>
</evidence>
<dbReference type="EC" id="4.2.1.46" evidence="2"/>
<protein>
    <submittedName>
        <fullName evidence="2">dTDP-glucose 4,6-dehydratase</fullName>
        <ecNumber evidence="2">4.2.1.46</ecNumber>
    </submittedName>
</protein>
<feature type="domain" description="NAD(P)-binding" evidence="1">
    <location>
        <begin position="17"/>
        <end position="61"/>
    </location>
</feature>